<evidence type="ECO:0000256" key="2">
    <source>
        <dbReference type="ARBA" id="ARBA00022723"/>
    </source>
</evidence>
<gene>
    <name evidence="6" type="ORF">C1I91_19935</name>
</gene>
<name>A0A410DXR7_9CLOT</name>
<sequence length="299" mass="34267">MKDNLERIAIENGDSLKIIPSIHLEDLENIFNDFKANEDLNDFQKWIVNELYQLDIPKQPFQVNSIILVAIQHPFYAKVKFTKEGVEKTFLSLVVSDFNTTEAYIKRYTEENNCSIVEAKNLPLKRLAVHSGLACYGRNNITYINGLGSNFSYKAYFTDLLCEEDTWGELQNAKACTNCSLCINNCPTGAIRKDRFLIDNTKCLSFINEVPGEFPAWIPVQSHHTLYDCLKCQIICPMNHTQKDNIIENISFTEEETNLLLEGHPLNNLSSELKHKVNLLGINQWYSAIPRNLKTLLEL</sequence>
<evidence type="ECO:0000259" key="5">
    <source>
        <dbReference type="PROSITE" id="PS51379"/>
    </source>
</evidence>
<keyword evidence="1" id="KW-0004">4Fe-4S</keyword>
<organism evidence="6 7">
    <name type="scientific">Clostridium manihotivorum</name>
    <dbReference type="NCBI Taxonomy" id="2320868"/>
    <lineage>
        <taxon>Bacteria</taxon>
        <taxon>Bacillati</taxon>
        <taxon>Bacillota</taxon>
        <taxon>Clostridia</taxon>
        <taxon>Eubacteriales</taxon>
        <taxon>Clostridiaceae</taxon>
        <taxon>Clostridium</taxon>
    </lineage>
</organism>
<evidence type="ECO:0000313" key="6">
    <source>
        <dbReference type="EMBL" id="QAA33712.1"/>
    </source>
</evidence>
<dbReference type="PROSITE" id="PS51379">
    <property type="entry name" value="4FE4S_FER_2"/>
    <property type="match status" value="1"/>
</dbReference>
<keyword evidence="2" id="KW-0479">Metal-binding</keyword>
<dbReference type="InterPro" id="IPR004453">
    <property type="entry name" value="QueG"/>
</dbReference>
<dbReference type="AlphaFoldDB" id="A0A410DXR7"/>
<dbReference type="InterPro" id="IPR017896">
    <property type="entry name" value="4Fe4S_Fe-S-bd"/>
</dbReference>
<dbReference type="GO" id="GO:0051539">
    <property type="term" value="F:4 iron, 4 sulfur cluster binding"/>
    <property type="evidence" value="ECO:0007669"/>
    <property type="project" value="UniProtKB-KW"/>
</dbReference>
<dbReference type="EMBL" id="CP025746">
    <property type="protein sequence ID" value="QAA33712.1"/>
    <property type="molecule type" value="Genomic_DNA"/>
</dbReference>
<dbReference type="PANTHER" id="PTHR30002:SF4">
    <property type="entry name" value="EPOXYQUEUOSINE REDUCTASE"/>
    <property type="match status" value="1"/>
</dbReference>
<keyword evidence="3" id="KW-0408">Iron</keyword>
<reference evidence="6 7" key="1">
    <citation type="submission" date="2018-01" db="EMBL/GenBank/DDBJ databases">
        <title>Genome Sequencing and Assembly of Anaerobacter polyendosporus strain CT4.</title>
        <authorList>
            <person name="Tachaapaikoon C."/>
            <person name="Sutheeworapong S."/>
            <person name="Jenjaroenpun P."/>
            <person name="Wongsurawat T."/>
            <person name="Nookeaw I."/>
            <person name="Cheawchanlertfa P."/>
            <person name="Kosugi A."/>
            <person name="Cheevadhanarak S."/>
            <person name="Ratanakhanokchai K."/>
        </authorList>
    </citation>
    <scope>NUCLEOTIDE SEQUENCE [LARGE SCALE GENOMIC DNA]</scope>
    <source>
        <strain evidence="6 7">CT4</strain>
    </source>
</reference>
<dbReference type="GO" id="GO:0008616">
    <property type="term" value="P:tRNA queuosine(34) biosynthetic process"/>
    <property type="evidence" value="ECO:0007669"/>
    <property type="project" value="InterPro"/>
</dbReference>
<dbReference type="Gene3D" id="3.30.70.20">
    <property type="match status" value="1"/>
</dbReference>
<accession>A0A410DXR7</accession>
<dbReference type="OrthoDB" id="9784571at2"/>
<dbReference type="GO" id="GO:0052693">
    <property type="term" value="F:epoxyqueuosine reductase activity"/>
    <property type="evidence" value="ECO:0007669"/>
    <property type="project" value="TreeGrafter"/>
</dbReference>
<keyword evidence="7" id="KW-1185">Reference proteome</keyword>
<keyword evidence="4" id="KW-0411">Iron-sulfur</keyword>
<evidence type="ECO:0000256" key="1">
    <source>
        <dbReference type="ARBA" id="ARBA00022485"/>
    </source>
</evidence>
<evidence type="ECO:0000256" key="4">
    <source>
        <dbReference type="ARBA" id="ARBA00023014"/>
    </source>
</evidence>
<evidence type="ECO:0000313" key="7">
    <source>
        <dbReference type="Proteomes" id="UP000286268"/>
    </source>
</evidence>
<dbReference type="Proteomes" id="UP000286268">
    <property type="component" value="Chromosome"/>
</dbReference>
<dbReference type="GO" id="GO:0046872">
    <property type="term" value="F:metal ion binding"/>
    <property type="evidence" value="ECO:0007669"/>
    <property type="project" value="UniProtKB-KW"/>
</dbReference>
<dbReference type="Pfam" id="PF13484">
    <property type="entry name" value="Fer4_16"/>
    <property type="match status" value="1"/>
</dbReference>
<dbReference type="PANTHER" id="PTHR30002">
    <property type="entry name" value="EPOXYQUEUOSINE REDUCTASE"/>
    <property type="match status" value="1"/>
</dbReference>
<proteinExistence type="predicted"/>
<dbReference type="KEGG" id="cmah:C1I91_19935"/>
<dbReference type="PROSITE" id="PS00198">
    <property type="entry name" value="4FE4S_FER_1"/>
    <property type="match status" value="1"/>
</dbReference>
<protein>
    <recommendedName>
        <fullName evidence="5">4Fe-4S ferredoxin-type domain-containing protein</fullName>
    </recommendedName>
</protein>
<dbReference type="InterPro" id="IPR017900">
    <property type="entry name" value="4Fe4S_Fe_S_CS"/>
</dbReference>
<dbReference type="RefSeq" id="WP_128214438.1">
    <property type="nucleotide sequence ID" value="NZ_CP025746.1"/>
</dbReference>
<dbReference type="SUPFAM" id="SSF54862">
    <property type="entry name" value="4Fe-4S ferredoxins"/>
    <property type="match status" value="1"/>
</dbReference>
<evidence type="ECO:0000256" key="3">
    <source>
        <dbReference type="ARBA" id="ARBA00023004"/>
    </source>
</evidence>
<feature type="domain" description="4Fe-4S ferredoxin-type" evidence="5">
    <location>
        <begin position="167"/>
        <end position="196"/>
    </location>
</feature>